<dbReference type="GO" id="GO:0008444">
    <property type="term" value="F:CDP-diacylglycerol-glycerol-3-phosphate 3-phosphatidyltransferase activity"/>
    <property type="evidence" value="ECO:0007669"/>
    <property type="project" value="InterPro"/>
</dbReference>
<feature type="transmembrane region" description="Helical" evidence="12">
    <location>
        <begin position="12"/>
        <end position="29"/>
    </location>
</feature>
<reference evidence="13 14" key="1">
    <citation type="submission" date="2020-08" db="EMBL/GenBank/DDBJ databases">
        <title>Sequencing the genomes of 1000 actinobacteria strains.</title>
        <authorList>
            <person name="Klenk H.-P."/>
        </authorList>
    </citation>
    <scope>NUCLEOTIDE SEQUENCE [LARGE SCALE GENOMIC DNA]</scope>
    <source>
        <strain evidence="13 14">DSM 45362</strain>
    </source>
</reference>
<keyword evidence="3" id="KW-0444">Lipid biosynthesis</keyword>
<organism evidence="13 14">
    <name type="scientific">Allocatelliglobosispora scoriae</name>
    <dbReference type="NCBI Taxonomy" id="643052"/>
    <lineage>
        <taxon>Bacteria</taxon>
        <taxon>Bacillati</taxon>
        <taxon>Actinomycetota</taxon>
        <taxon>Actinomycetes</taxon>
        <taxon>Micromonosporales</taxon>
        <taxon>Micromonosporaceae</taxon>
        <taxon>Allocatelliglobosispora</taxon>
    </lineage>
</organism>
<evidence type="ECO:0000256" key="10">
    <source>
        <dbReference type="ARBA" id="ARBA00023264"/>
    </source>
</evidence>
<dbReference type="EC" id="2.7.8.41" evidence="13"/>
<dbReference type="GO" id="GO:0043337">
    <property type="term" value="F:cardiolipin synthase (CMP-forming)"/>
    <property type="evidence" value="ECO:0007669"/>
    <property type="project" value="UniProtKB-EC"/>
</dbReference>
<dbReference type="GO" id="GO:0046474">
    <property type="term" value="P:glycerophospholipid biosynthetic process"/>
    <property type="evidence" value="ECO:0007669"/>
    <property type="project" value="TreeGrafter"/>
</dbReference>
<accession>A0A841C2D1</accession>
<evidence type="ECO:0000256" key="7">
    <source>
        <dbReference type="ARBA" id="ARBA00023098"/>
    </source>
</evidence>
<dbReference type="PANTHER" id="PTHR14269:SF62">
    <property type="entry name" value="CDP-DIACYLGLYCEROL--GLYCEROL-3-PHOSPHATE 3-PHOSPHATIDYLTRANSFERASE 1, CHLOROPLASTIC"/>
    <property type="match status" value="1"/>
</dbReference>
<keyword evidence="10" id="KW-1208">Phospholipid metabolism</keyword>
<name>A0A841C2D1_9ACTN</name>
<dbReference type="Gene3D" id="1.20.120.1760">
    <property type="match status" value="1"/>
</dbReference>
<keyword evidence="4 11" id="KW-0808">Transferase</keyword>
<evidence type="ECO:0000256" key="2">
    <source>
        <dbReference type="ARBA" id="ARBA00010441"/>
    </source>
</evidence>
<evidence type="ECO:0000256" key="6">
    <source>
        <dbReference type="ARBA" id="ARBA00022989"/>
    </source>
</evidence>
<evidence type="ECO:0000256" key="5">
    <source>
        <dbReference type="ARBA" id="ARBA00022692"/>
    </source>
</evidence>
<dbReference type="InterPro" id="IPR043130">
    <property type="entry name" value="CDP-OH_PTrfase_TM_dom"/>
</dbReference>
<comment type="subcellular location">
    <subcellularLocation>
        <location evidence="1">Membrane</location>
        <topology evidence="1">Multi-pass membrane protein</topology>
    </subcellularLocation>
</comment>
<comment type="caution">
    <text evidence="13">The sequence shown here is derived from an EMBL/GenBank/DDBJ whole genome shotgun (WGS) entry which is preliminary data.</text>
</comment>
<dbReference type="Pfam" id="PF01066">
    <property type="entry name" value="CDP-OH_P_transf"/>
    <property type="match status" value="1"/>
</dbReference>
<keyword evidence="8 12" id="KW-0472">Membrane</keyword>
<evidence type="ECO:0000313" key="13">
    <source>
        <dbReference type="EMBL" id="MBB5874046.1"/>
    </source>
</evidence>
<gene>
    <name evidence="13" type="ORF">F4553_007480</name>
</gene>
<evidence type="ECO:0000256" key="12">
    <source>
        <dbReference type="SAM" id="Phobius"/>
    </source>
</evidence>
<dbReference type="InterPro" id="IPR050324">
    <property type="entry name" value="CDP-alcohol_PTase-I"/>
</dbReference>
<dbReference type="InterPro" id="IPR000462">
    <property type="entry name" value="CDP-OH_P_trans"/>
</dbReference>
<evidence type="ECO:0000256" key="3">
    <source>
        <dbReference type="ARBA" id="ARBA00022516"/>
    </source>
</evidence>
<dbReference type="AlphaFoldDB" id="A0A841C2D1"/>
<evidence type="ECO:0000256" key="4">
    <source>
        <dbReference type="ARBA" id="ARBA00022679"/>
    </source>
</evidence>
<evidence type="ECO:0000256" key="9">
    <source>
        <dbReference type="ARBA" id="ARBA00023209"/>
    </source>
</evidence>
<dbReference type="InterPro" id="IPR004570">
    <property type="entry name" value="Phosphatidylglycerol_P_synth"/>
</dbReference>
<evidence type="ECO:0000256" key="1">
    <source>
        <dbReference type="ARBA" id="ARBA00004141"/>
    </source>
</evidence>
<dbReference type="PANTHER" id="PTHR14269">
    <property type="entry name" value="CDP-DIACYLGLYCEROL--GLYCEROL-3-PHOSPHATE 3-PHOSPHATIDYLTRANSFERASE-RELATED"/>
    <property type="match status" value="1"/>
</dbReference>
<protein>
    <submittedName>
        <fullName evidence="13">Cardiolipin synthase</fullName>
        <ecNumber evidence="13">2.7.8.41</ecNumber>
    </submittedName>
</protein>
<dbReference type="GO" id="GO:0016020">
    <property type="term" value="C:membrane"/>
    <property type="evidence" value="ECO:0007669"/>
    <property type="project" value="UniProtKB-SubCell"/>
</dbReference>
<dbReference type="InterPro" id="IPR048254">
    <property type="entry name" value="CDP_ALCOHOL_P_TRANSF_CS"/>
</dbReference>
<dbReference type="EMBL" id="JACHMN010000003">
    <property type="protein sequence ID" value="MBB5874046.1"/>
    <property type="molecule type" value="Genomic_DNA"/>
</dbReference>
<evidence type="ECO:0000313" key="14">
    <source>
        <dbReference type="Proteomes" id="UP000587527"/>
    </source>
</evidence>
<dbReference type="Proteomes" id="UP000587527">
    <property type="component" value="Unassembled WGS sequence"/>
</dbReference>
<evidence type="ECO:0000256" key="11">
    <source>
        <dbReference type="RuleBase" id="RU003750"/>
    </source>
</evidence>
<feature type="transmembrane region" description="Helical" evidence="12">
    <location>
        <begin position="161"/>
        <end position="184"/>
    </location>
</feature>
<dbReference type="PROSITE" id="PS00379">
    <property type="entry name" value="CDP_ALCOHOL_P_TRANSF"/>
    <property type="match status" value="1"/>
</dbReference>
<proteinExistence type="inferred from homology"/>
<keyword evidence="6 12" id="KW-1133">Transmembrane helix</keyword>
<keyword evidence="7" id="KW-0443">Lipid metabolism</keyword>
<keyword evidence="14" id="KW-1185">Reference proteome</keyword>
<comment type="similarity">
    <text evidence="2 11">Belongs to the CDP-alcohol phosphatidyltransferase class-I family.</text>
</comment>
<dbReference type="UniPathway" id="UPA00085"/>
<dbReference type="RefSeq" id="WP_312875533.1">
    <property type="nucleotide sequence ID" value="NZ_JACHMN010000003.1"/>
</dbReference>
<sequence>MERDRIVTIPNAISFLRLLGVPLFLYLFLVSDELGWAVVVLAVGGTTDWVDGFLARRLGQVSRLGELMDPLADRLYTLATLLAFTIGGVVPWIFTAALLARDVVMIGCVAVVKRKGFGTLPVHYLGKAATAQLLLAFPVLLLSAAAEGSVAAWAHAIGWGLAWWGLVFYWISAIFYLAQAAGLIRASRRVAAA</sequence>
<keyword evidence="9" id="KW-0594">Phospholipid biosynthesis</keyword>
<evidence type="ECO:0000256" key="8">
    <source>
        <dbReference type="ARBA" id="ARBA00023136"/>
    </source>
</evidence>
<keyword evidence="5 12" id="KW-0812">Transmembrane</keyword>
<dbReference type="PIRSF" id="PIRSF000847">
    <property type="entry name" value="Phos_ph_gly_syn"/>
    <property type="match status" value="1"/>
</dbReference>